<keyword evidence="8" id="KW-0406">Ion transport</keyword>
<evidence type="ECO:0000256" key="3">
    <source>
        <dbReference type="ARBA" id="ARBA00022475"/>
    </source>
</evidence>
<dbReference type="Proteomes" id="UP001163046">
    <property type="component" value="Unassembled WGS sequence"/>
</dbReference>
<keyword evidence="9 19" id="KW-0472">Membrane</keyword>
<dbReference type="SMART" id="SM00918">
    <property type="entry name" value="Lig_chan-Glu_bd"/>
    <property type="match status" value="1"/>
</dbReference>
<comment type="caution">
    <text evidence="23">The sequence shown here is derived from an EMBL/GenBank/DDBJ whole genome shotgun (WGS) entry which is preliminary data.</text>
</comment>
<keyword evidence="7" id="KW-0175">Coiled coil</keyword>
<keyword evidence="13" id="KW-1071">Ligand-gated ion channel</keyword>
<dbReference type="PRINTS" id="PR00177">
    <property type="entry name" value="NMDARECEPTOR"/>
</dbReference>
<gene>
    <name evidence="23" type="ORF">OS493_010802</name>
</gene>
<keyword evidence="4 19" id="KW-0812">Transmembrane</keyword>
<feature type="chain" id="PRO_5040891874" description="Glutamate receptor" evidence="20">
    <location>
        <begin position="25"/>
        <end position="858"/>
    </location>
</feature>
<evidence type="ECO:0000256" key="9">
    <source>
        <dbReference type="ARBA" id="ARBA00023136"/>
    </source>
</evidence>
<evidence type="ECO:0000256" key="8">
    <source>
        <dbReference type="ARBA" id="ARBA00023065"/>
    </source>
</evidence>
<dbReference type="Gene3D" id="3.40.190.10">
    <property type="entry name" value="Periplasmic binding protein-like II"/>
    <property type="match status" value="2"/>
</dbReference>
<evidence type="ECO:0000256" key="11">
    <source>
        <dbReference type="ARBA" id="ARBA00023180"/>
    </source>
</evidence>
<reference evidence="23" key="1">
    <citation type="submission" date="2023-01" db="EMBL/GenBank/DDBJ databases">
        <title>Genome assembly of the deep-sea coral Lophelia pertusa.</title>
        <authorList>
            <person name="Herrera S."/>
            <person name="Cordes E."/>
        </authorList>
    </citation>
    <scope>NUCLEOTIDE SEQUENCE</scope>
    <source>
        <strain evidence="23">USNM1676648</strain>
        <tissue evidence="23">Polyp</tissue>
    </source>
</reference>
<sequence length="858" mass="96994">MNISPRTALPVFIILALNYAFSDGNCNSQENESLEVVGVFDYSDTSSVEGFENAISRHNSLRQEECVVSLTYRTLRIKSDTSFSELIDLANEALQGGPCFMVYAAEDSKGRIILDIAISQGLNVITAIQEFSMEYPYRTINYKYDPVRVASVNRVTSIQTKISALLALFNKLKWRKFVAVTDNEYESNRFVNLLEEHLGPRNLIMKDWLLFTTVNEMSDSFYDLGNDANNILLITNDLNTSNDIFNAKQQISEEMDQSTWIFSSDLDVRTFTNNSFPNEIYTLTPRSTQEITTDGFVDDAVRSISLALGMRPDETNIGTCPKMNEMRRLLFEVNFHGSSGPVQFDQLGDRVPLGYDICRMEYVGEHDDGGVKSQYLQSGYWSNNKLYITEPNSMRRLRILLNEYPPNVMSQPKIPGEPCQSSSMSCFKTVDTPDGVTTIERCCYGFVIDVLGMVIGEYSFIPELLFSLDGQYGVYDETNNTWNGVVSELLTGRGDASFDLYISSRRATVLEFTEPYMPSGIRLLAKEKKRDTKSQIHWLSYLRPFTSPVWLTLLGSLGVMIFYLWGIDKISPVRGSNKLFHQNSSFKLDNAICFALALAFGRPADESKPTTNGARLSSVAFGMAMLVFVSTYSANLAAFLIVDDKTTPVDDIYDIKIERPPDGFKYGTIEGSYMADYFKNSENAYFRHIWYNMQKHNVKSLSEGVEAARTGKLDVFIADHVGLEYESMNDPHCELKVVGEPFAMSGASVAVKKDNPLFIHLSEALQKVKAKGLTDFIQMFWVSKFSCKREIPPAQLKLEDLSGLFLQLTIAMVACMLGTMCHRTFLDMKEKWTRVNTDNKDVDEQDPRCRFTQTETLV</sequence>
<evidence type="ECO:0000256" key="1">
    <source>
        <dbReference type="ARBA" id="ARBA00004651"/>
    </source>
</evidence>
<keyword evidence="3" id="KW-1003">Cell membrane</keyword>
<dbReference type="InterPro" id="IPR001508">
    <property type="entry name" value="Iono_Glu_rcpt_met"/>
</dbReference>
<evidence type="ECO:0000256" key="19">
    <source>
        <dbReference type="SAM" id="Phobius"/>
    </source>
</evidence>
<evidence type="ECO:0000256" key="15">
    <source>
        <dbReference type="ARBA" id="ARBA00034100"/>
    </source>
</evidence>
<evidence type="ECO:0000256" key="20">
    <source>
        <dbReference type="SAM" id="SignalP"/>
    </source>
</evidence>
<dbReference type="InterPro" id="IPR001320">
    <property type="entry name" value="Iontro_rcpt_C"/>
</dbReference>
<keyword evidence="24" id="KW-1185">Reference proteome</keyword>
<feature type="binding site" evidence="16">
    <location>
        <position position="506"/>
    </location>
    <ligand>
        <name>L-glutamate</name>
        <dbReference type="ChEBI" id="CHEBI:29985"/>
    </ligand>
</feature>
<evidence type="ECO:0000256" key="17">
    <source>
        <dbReference type="PIRSR" id="PIRSR601508-2"/>
    </source>
</evidence>
<dbReference type="EMBL" id="MU826354">
    <property type="protein sequence ID" value="KAJ7380092.1"/>
    <property type="molecule type" value="Genomic_DNA"/>
</dbReference>
<dbReference type="GO" id="GO:0045211">
    <property type="term" value="C:postsynaptic membrane"/>
    <property type="evidence" value="ECO:0007669"/>
    <property type="project" value="UniProtKB-SubCell"/>
</dbReference>
<feature type="disulfide bond" evidence="18">
    <location>
        <begin position="733"/>
        <end position="787"/>
    </location>
</feature>
<dbReference type="OrthoDB" id="5984008at2759"/>
<dbReference type="FunFam" id="3.40.190.10:FF:000078">
    <property type="entry name" value="glutamate receptor ionotropic, NMDA 3B"/>
    <property type="match status" value="1"/>
</dbReference>
<dbReference type="SMART" id="SM00079">
    <property type="entry name" value="PBPe"/>
    <property type="match status" value="1"/>
</dbReference>
<dbReference type="InterPro" id="IPR015683">
    <property type="entry name" value="Ionotropic_Glu_rcpt"/>
</dbReference>
<dbReference type="GO" id="GO:0038023">
    <property type="term" value="F:signaling receptor activity"/>
    <property type="evidence" value="ECO:0007669"/>
    <property type="project" value="InterPro"/>
</dbReference>
<keyword evidence="18" id="KW-1015">Disulfide bond</keyword>
<feature type="site" description="Interaction with the cone snail toxin Con-ikot-ikot" evidence="17">
    <location>
        <position position="679"/>
    </location>
</feature>
<evidence type="ECO:0000313" key="23">
    <source>
        <dbReference type="EMBL" id="KAJ7380092.1"/>
    </source>
</evidence>
<keyword evidence="10" id="KW-0675">Receptor</keyword>
<name>A0A9W9ZEG4_9CNID</name>
<dbReference type="InterPro" id="IPR019594">
    <property type="entry name" value="Glu/Gly-bd"/>
</dbReference>
<evidence type="ECO:0000256" key="6">
    <source>
        <dbReference type="ARBA" id="ARBA00023018"/>
    </source>
</evidence>
<evidence type="ECO:0000256" key="16">
    <source>
        <dbReference type="PIRSR" id="PIRSR601508-1"/>
    </source>
</evidence>
<feature type="transmembrane region" description="Helical" evidence="19">
    <location>
        <begin position="549"/>
        <end position="567"/>
    </location>
</feature>
<dbReference type="Gene3D" id="3.40.50.2300">
    <property type="match status" value="2"/>
</dbReference>
<keyword evidence="5 19" id="KW-1133">Transmembrane helix</keyword>
<dbReference type="SUPFAM" id="SSF53850">
    <property type="entry name" value="Periplasmic binding protein-like II"/>
    <property type="match status" value="1"/>
</dbReference>
<keyword evidence="2" id="KW-0813">Transport</keyword>
<feature type="site" description="Crucial to convey clamshell closure to channel opening" evidence="17">
    <location>
        <position position="649"/>
    </location>
</feature>
<evidence type="ECO:0000313" key="24">
    <source>
        <dbReference type="Proteomes" id="UP001163046"/>
    </source>
</evidence>
<feature type="signal peptide" evidence="20">
    <location>
        <begin position="1"/>
        <end position="24"/>
    </location>
</feature>
<evidence type="ECO:0000259" key="22">
    <source>
        <dbReference type="SMART" id="SM00918"/>
    </source>
</evidence>
<evidence type="ECO:0000256" key="12">
    <source>
        <dbReference type="ARBA" id="ARBA00023257"/>
    </source>
</evidence>
<comment type="subcellular location">
    <subcellularLocation>
        <location evidence="1">Cell membrane</location>
        <topology evidence="1">Multi-pass membrane protein</topology>
    </subcellularLocation>
    <subcellularLocation>
        <location evidence="15">Postsynaptic cell membrane</location>
    </subcellularLocation>
</comment>
<evidence type="ECO:0000259" key="21">
    <source>
        <dbReference type="SMART" id="SM00079"/>
    </source>
</evidence>
<evidence type="ECO:0000256" key="2">
    <source>
        <dbReference type="ARBA" id="ARBA00022448"/>
    </source>
</evidence>
<evidence type="ECO:0008006" key="25">
    <source>
        <dbReference type="Google" id="ProtNLM"/>
    </source>
</evidence>
<evidence type="ECO:0000256" key="10">
    <source>
        <dbReference type="ARBA" id="ARBA00023170"/>
    </source>
</evidence>
<evidence type="ECO:0000256" key="13">
    <source>
        <dbReference type="ARBA" id="ARBA00023286"/>
    </source>
</evidence>
<dbReference type="Pfam" id="PF00060">
    <property type="entry name" value="Lig_chan"/>
    <property type="match status" value="1"/>
</dbReference>
<organism evidence="23 24">
    <name type="scientific">Desmophyllum pertusum</name>
    <dbReference type="NCBI Taxonomy" id="174260"/>
    <lineage>
        <taxon>Eukaryota</taxon>
        <taxon>Metazoa</taxon>
        <taxon>Cnidaria</taxon>
        <taxon>Anthozoa</taxon>
        <taxon>Hexacorallia</taxon>
        <taxon>Scleractinia</taxon>
        <taxon>Caryophylliina</taxon>
        <taxon>Caryophylliidae</taxon>
        <taxon>Desmophyllum</taxon>
    </lineage>
</organism>
<evidence type="ECO:0000256" key="14">
    <source>
        <dbReference type="ARBA" id="ARBA00023303"/>
    </source>
</evidence>
<evidence type="ECO:0000256" key="18">
    <source>
        <dbReference type="PIRSR" id="PIRSR601508-3"/>
    </source>
</evidence>
<dbReference type="GO" id="GO:0015276">
    <property type="term" value="F:ligand-gated monoatomic ion channel activity"/>
    <property type="evidence" value="ECO:0007669"/>
    <property type="project" value="InterPro"/>
</dbReference>
<feature type="transmembrane region" description="Helical" evidence="19">
    <location>
        <begin position="616"/>
        <end position="642"/>
    </location>
</feature>
<keyword evidence="6" id="KW-0770">Synapse</keyword>
<dbReference type="SUPFAM" id="SSF53822">
    <property type="entry name" value="Periplasmic binding protein-like I"/>
    <property type="match status" value="1"/>
</dbReference>
<accession>A0A9W9ZEG4</accession>
<feature type="site" description="Interaction with the cone snail toxin Con-ikot-ikot" evidence="17">
    <location>
        <position position="767"/>
    </location>
</feature>
<protein>
    <recommendedName>
        <fullName evidence="25">Glutamate receptor</fullName>
    </recommendedName>
</protein>
<evidence type="ECO:0000256" key="4">
    <source>
        <dbReference type="ARBA" id="ARBA00022692"/>
    </source>
</evidence>
<dbReference type="Pfam" id="PF01094">
    <property type="entry name" value="ANF_receptor"/>
    <property type="match status" value="1"/>
</dbReference>
<dbReference type="InterPro" id="IPR001828">
    <property type="entry name" value="ANF_lig-bd_rcpt"/>
</dbReference>
<keyword evidence="12" id="KW-0628">Postsynaptic cell membrane</keyword>
<evidence type="ECO:0000256" key="5">
    <source>
        <dbReference type="ARBA" id="ARBA00022989"/>
    </source>
</evidence>
<feature type="domain" description="Ionotropic glutamate receptor L-glutamate and glycine-binding" evidence="22">
    <location>
        <begin position="426"/>
        <end position="491"/>
    </location>
</feature>
<dbReference type="GO" id="GO:0043226">
    <property type="term" value="C:organelle"/>
    <property type="evidence" value="ECO:0007669"/>
    <property type="project" value="UniProtKB-ARBA"/>
</dbReference>
<feature type="binding site" evidence="16">
    <location>
        <position position="719"/>
    </location>
    <ligand>
        <name>L-glutamate</name>
        <dbReference type="ChEBI" id="CHEBI:29985"/>
    </ligand>
</feature>
<dbReference type="PANTHER" id="PTHR18966">
    <property type="entry name" value="IONOTROPIC GLUTAMATE RECEPTOR"/>
    <property type="match status" value="1"/>
</dbReference>
<proteinExistence type="predicted"/>
<dbReference type="InterPro" id="IPR028082">
    <property type="entry name" value="Peripla_BP_I"/>
</dbReference>
<keyword evidence="14" id="KW-0407">Ion channel</keyword>
<keyword evidence="20" id="KW-0732">Signal</keyword>
<feature type="domain" description="Ionotropic glutamate receptor C-terminal" evidence="21">
    <location>
        <begin position="433"/>
        <end position="784"/>
    </location>
</feature>
<dbReference type="AlphaFoldDB" id="A0A9W9ZEG4"/>
<feature type="transmembrane region" description="Helical" evidence="19">
    <location>
        <begin position="804"/>
        <end position="825"/>
    </location>
</feature>
<dbReference type="Pfam" id="PF10613">
    <property type="entry name" value="Lig_chan-Glu_bd"/>
    <property type="match status" value="1"/>
</dbReference>
<evidence type="ECO:0000256" key="7">
    <source>
        <dbReference type="ARBA" id="ARBA00023054"/>
    </source>
</evidence>
<keyword evidence="11" id="KW-0325">Glycoprotein</keyword>